<dbReference type="RefSeq" id="WP_112566478.1">
    <property type="nucleotide sequence ID" value="NZ_CP043450.1"/>
</dbReference>
<dbReference type="AlphaFoldDB" id="A0A5C1HX97"/>
<dbReference type="CDD" id="cd00090">
    <property type="entry name" value="HTH_ARSR"/>
    <property type="match status" value="1"/>
</dbReference>
<dbReference type="InterPro" id="IPR036388">
    <property type="entry name" value="WH-like_DNA-bd_sf"/>
</dbReference>
<dbReference type="OrthoDB" id="799262at2"/>
<dbReference type="InterPro" id="IPR011991">
    <property type="entry name" value="ArsR-like_HTH"/>
</dbReference>
<dbReference type="InterPro" id="IPR036390">
    <property type="entry name" value="WH_DNA-bd_sf"/>
</dbReference>
<protein>
    <submittedName>
        <fullName evidence="1">Winged helix-turn-helix transcriptional regulator</fullName>
    </submittedName>
</protein>
<keyword evidence="2" id="KW-1185">Reference proteome</keyword>
<dbReference type="Gene3D" id="1.10.10.10">
    <property type="entry name" value="Winged helix-like DNA-binding domain superfamily/Winged helix DNA-binding domain"/>
    <property type="match status" value="1"/>
</dbReference>
<accession>A0A5C1HX97</accession>
<evidence type="ECO:0000313" key="1">
    <source>
        <dbReference type="EMBL" id="QEM10517.1"/>
    </source>
</evidence>
<reference evidence="1" key="1">
    <citation type="submission" date="2019-08" db="EMBL/GenBank/DDBJ databases">
        <title>Comparative genome analysis confer to the adaptation heavy metal polluted environment.</title>
        <authorList>
            <person name="Li Y."/>
        </authorList>
    </citation>
    <scope>NUCLEOTIDE SEQUENCE [LARGE SCALE GENOMIC DNA]</scope>
    <source>
        <strain evidence="1">P1</strain>
    </source>
</reference>
<organism evidence="1 2">
    <name type="scientific">Mucilaginibacter rubeus</name>
    <dbReference type="NCBI Taxonomy" id="2027860"/>
    <lineage>
        <taxon>Bacteria</taxon>
        <taxon>Pseudomonadati</taxon>
        <taxon>Bacteroidota</taxon>
        <taxon>Sphingobacteriia</taxon>
        <taxon>Sphingobacteriales</taxon>
        <taxon>Sphingobacteriaceae</taxon>
        <taxon>Mucilaginibacter</taxon>
    </lineage>
</organism>
<name>A0A5C1HX97_9SPHI</name>
<dbReference type="GO" id="GO:0006355">
    <property type="term" value="P:regulation of DNA-templated transcription"/>
    <property type="evidence" value="ECO:0007669"/>
    <property type="project" value="UniProtKB-ARBA"/>
</dbReference>
<dbReference type="EMBL" id="CP043450">
    <property type="protein sequence ID" value="QEM10517.1"/>
    <property type="molecule type" value="Genomic_DNA"/>
</dbReference>
<dbReference type="SUPFAM" id="SSF46785">
    <property type="entry name" value="Winged helix' DNA-binding domain"/>
    <property type="match status" value="1"/>
</dbReference>
<evidence type="ECO:0000313" key="2">
    <source>
        <dbReference type="Proteomes" id="UP000251402"/>
    </source>
</evidence>
<proteinExistence type="predicted"/>
<sequence>MQLKTYGLVMPYFDLKFSTTDNELANFAKALALPVRIAIVRIIMTNGNSVGKESLYSIPFNHETITKHLAELRRLGIIKAHGLRNSLKYSLDEQLFQQMADGFAMLFDSMRTFEPDLQSC</sequence>
<dbReference type="Proteomes" id="UP000251402">
    <property type="component" value="Chromosome"/>
</dbReference>
<dbReference type="KEGG" id="mrub:DEO27_010925"/>
<gene>
    <name evidence="1" type="ORF">DEO27_010925</name>
</gene>